<dbReference type="OrthoDB" id="1551032at2"/>
<comment type="caution">
    <text evidence="2">The sequence shown here is derived from an EMBL/GenBank/DDBJ whole genome shotgun (WGS) entry which is preliminary data.</text>
</comment>
<reference evidence="2 3" key="1">
    <citation type="submission" date="2019-09" db="EMBL/GenBank/DDBJ databases">
        <title>Genome sequence of Clostridium sp. EA1.</title>
        <authorList>
            <person name="Poehlein A."/>
            <person name="Bengelsdorf F.R."/>
            <person name="Daniel R."/>
        </authorList>
    </citation>
    <scope>NUCLEOTIDE SEQUENCE [LARGE SCALE GENOMIC DNA]</scope>
    <source>
        <strain evidence="2 3">EA1</strain>
    </source>
</reference>
<organism evidence="2 3">
    <name type="scientific">Caproicibacter fermentans</name>
    <dbReference type="NCBI Taxonomy" id="2576756"/>
    <lineage>
        <taxon>Bacteria</taxon>
        <taxon>Bacillati</taxon>
        <taxon>Bacillota</taxon>
        <taxon>Clostridia</taxon>
        <taxon>Eubacteriales</taxon>
        <taxon>Acutalibacteraceae</taxon>
        <taxon>Caproicibacter</taxon>
    </lineage>
</organism>
<dbReference type="Pfam" id="PF18737">
    <property type="entry name" value="HEPN_MAE_28990"/>
    <property type="match status" value="1"/>
</dbReference>
<name>A0A6N8I3P1_9FIRM</name>
<evidence type="ECO:0000313" key="2">
    <source>
        <dbReference type="EMBL" id="MVB12357.1"/>
    </source>
</evidence>
<accession>A0A6N8I3P1</accession>
<sequence>MSERITELISSDIEWRVGEIALIKSIAASPSLTDEKKDVALRYSVPAFYSVWEGFVVNAFSEYSKYISSKKIGFDKLNADILAYHSYSTLNLLAPPHEIKKKKKFLLNIYNYIANKIDLSPIVPSDSNVDYDQLSYISKCYAVEPINAEKYKSGLYKLVNYRNRIAHGEHSIKVTENLINEFSREPLI</sequence>
<proteinExistence type="predicted"/>
<dbReference type="AlphaFoldDB" id="A0A6N8I3P1"/>
<dbReference type="InterPro" id="IPR040788">
    <property type="entry name" value="HEPN_MAE_28990"/>
</dbReference>
<evidence type="ECO:0000313" key="3">
    <source>
        <dbReference type="Proteomes" id="UP000469440"/>
    </source>
</evidence>
<feature type="domain" description="MAE-28990/MAE-18760-like HEPN" evidence="1">
    <location>
        <begin position="6"/>
        <end position="183"/>
    </location>
</feature>
<protein>
    <recommendedName>
        <fullName evidence="1">MAE-28990/MAE-18760-like HEPN domain-containing protein</fullName>
    </recommendedName>
</protein>
<evidence type="ECO:0000259" key="1">
    <source>
        <dbReference type="Pfam" id="PF18737"/>
    </source>
</evidence>
<dbReference type="RefSeq" id="WP_156991138.1">
    <property type="nucleotide sequence ID" value="NZ_VWXL01000088.1"/>
</dbReference>
<gene>
    <name evidence="2" type="ORF">CAFE_30920</name>
</gene>
<keyword evidence="3" id="KW-1185">Reference proteome</keyword>
<dbReference type="EMBL" id="VWXL01000088">
    <property type="protein sequence ID" value="MVB12357.1"/>
    <property type="molecule type" value="Genomic_DNA"/>
</dbReference>
<dbReference type="Proteomes" id="UP000469440">
    <property type="component" value="Unassembled WGS sequence"/>
</dbReference>